<name>A0A9D7QI51_9RHOO</name>
<accession>A0A9D7QI51</accession>
<dbReference type="GO" id="GO:0042619">
    <property type="term" value="P:poly-hydroxybutyrate biosynthetic process"/>
    <property type="evidence" value="ECO:0007669"/>
    <property type="project" value="InterPro"/>
</dbReference>
<dbReference type="GO" id="GO:0016746">
    <property type="term" value="F:acyltransferase activity"/>
    <property type="evidence" value="ECO:0007669"/>
    <property type="project" value="UniProtKB-KW"/>
</dbReference>
<keyword evidence="4" id="KW-0012">Acyltransferase</keyword>
<gene>
    <name evidence="6" type="primary">phaC</name>
    <name evidence="6" type="ORF">IPN75_05035</name>
</gene>
<evidence type="ECO:0000256" key="4">
    <source>
        <dbReference type="ARBA" id="ARBA00023315"/>
    </source>
</evidence>
<sequence>MMQAGQSMTKAYMDFLTKQQSGSPAAGSPPAMPMPDLEPFAKMQQEFAAQHAQLWQSMLQRKQGEAAEPLVKPEPGDRRFSAPEWAENPVFDYLRQAYLLNSTFLTKAAETAPIEDGPNKTRMQFVTRLLVEAMAPSNFAATNPEFIKTAVETKGESITNGLKNMLEDLQKGRISMTDEAAFEIGTNIATTPGSVVYENELIQLIQYTPTTDKVAERPLLIFPPFINKFYLMDLQPENSFVAYAVEQGFTVFLVSWRSATEEQARITWEDYLEMGPLTALRVVREITGVAKPNVLGFCIGGPMICSALALLKARGEDPVESLTLMTSLLDYSEPGEIGSLLTEAGVAAYEAKIGKGGVMHGRELAAVFSALRSNDLIWQYVVGNYLKGNTPKPFDLLYWNSDSTNLPGPCFTWYLRNMYLNNALRVPGKLEMLGQKIDLGKINVPSYIMAAREDHLVLWHAAYLSRKILGGPSTFALAASGHIAGSINPASKNRRSYWVNDSEETLTAEEWLDGSVEQKGSWWPHWAEWLGERSGRKIAAPRKPGNATYREIEPAPGRYVKAKAT</sequence>
<proteinExistence type="predicted"/>
<evidence type="ECO:0000313" key="6">
    <source>
        <dbReference type="EMBL" id="MBK8889789.1"/>
    </source>
</evidence>
<dbReference type="Pfam" id="PF07167">
    <property type="entry name" value="PhaC_N"/>
    <property type="match status" value="1"/>
</dbReference>
<dbReference type="SUPFAM" id="SSF53474">
    <property type="entry name" value="alpha/beta-Hydrolases"/>
    <property type="match status" value="1"/>
</dbReference>
<evidence type="ECO:0000256" key="3">
    <source>
        <dbReference type="ARBA" id="ARBA00022679"/>
    </source>
</evidence>
<evidence type="ECO:0000313" key="7">
    <source>
        <dbReference type="Proteomes" id="UP000808146"/>
    </source>
</evidence>
<dbReference type="InterPro" id="IPR010941">
    <property type="entry name" value="PhaC_N"/>
</dbReference>
<dbReference type="InterPro" id="IPR029058">
    <property type="entry name" value="AB_hydrolase_fold"/>
</dbReference>
<dbReference type="InterPro" id="IPR051321">
    <property type="entry name" value="PHA/PHB_synthase"/>
</dbReference>
<reference evidence="7" key="1">
    <citation type="journal article" date="2021" name="Nat. Commun.">
        <title>Connecting structure to function with the recovery of over 1000 high-quality metagenome-assembled genomes from activated sludge using long-read sequencing.</title>
        <authorList>
            <person name="Singleton C.M."/>
            <person name="Petriglieri F."/>
            <person name="Kristensen J.M."/>
            <person name="Kirkegaard R.H."/>
            <person name="Michaelsen T.Y."/>
            <person name="Andersen M.H."/>
            <person name="Kondrotaite Z."/>
            <person name="Karst S.M."/>
            <person name="Dueholm M.S."/>
            <person name="Nielsen P.H."/>
            <person name="Albertsen M."/>
        </authorList>
    </citation>
    <scope>NUCLEOTIDE SEQUENCE [LARGE SCALE GENOMIC DNA]</scope>
</reference>
<dbReference type="NCBIfam" id="TIGR01838">
    <property type="entry name" value="PHA_synth_I"/>
    <property type="match status" value="1"/>
</dbReference>
<protein>
    <submittedName>
        <fullName evidence="6">Class I poly(R)-hydroxyalkanoic acid synthase</fullName>
    </submittedName>
</protein>
<feature type="domain" description="Poly-beta-hydroxybutyrate polymerase N-terminal" evidence="5">
    <location>
        <begin position="77"/>
        <end position="244"/>
    </location>
</feature>
<evidence type="ECO:0000256" key="1">
    <source>
        <dbReference type="ARBA" id="ARBA00004496"/>
    </source>
</evidence>
<dbReference type="Gene3D" id="3.40.50.1820">
    <property type="entry name" value="alpha/beta hydrolase"/>
    <property type="match status" value="1"/>
</dbReference>
<keyword evidence="3" id="KW-0808">Transferase</keyword>
<dbReference type="GO" id="GO:0005737">
    <property type="term" value="C:cytoplasm"/>
    <property type="evidence" value="ECO:0007669"/>
    <property type="project" value="UniProtKB-SubCell"/>
</dbReference>
<comment type="caution">
    <text evidence="6">The sequence shown here is derived from an EMBL/GenBank/DDBJ whole genome shotgun (WGS) entry which is preliminary data.</text>
</comment>
<dbReference type="AlphaFoldDB" id="A0A9D7QI51"/>
<keyword evidence="2" id="KW-0963">Cytoplasm</keyword>
<comment type="subcellular location">
    <subcellularLocation>
        <location evidence="1">Cytoplasm</location>
    </subcellularLocation>
</comment>
<dbReference type="Proteomes" id="UP000808146">
    <property type="component" value="Unassembled WGS sequence"/>
</dbReference>
<dbReference type="PANTHER" id="PTHR36837">
    <property type="entry name" value="POLY(3-HYDROXYALKANOATE) POLYMERASE SUBUNIT PHAC"/>
    <property type="match status" value="1"/>
</dbReference>
<dbReference type="EMBL" id="JADKBR010000003">
    <property type="protein sequence ID" value="MBK8889789.1"/>
    <property type="molecule type" value="Genomic_DNA"/>
</dbReference>
<dbReference type="PANTHER" id="PTHR36837:SF5">
    <property type="entry name" value="POLY-3-HYDROXYBUTYRATE SYNTHASE"/>
    <property type="match status" value="1"/>
</dbReference>
<evidence type="ECO:0000259" key="5">
    <source>
        <dbReference type="Pfam" id="PF07167"/>
    </source>
</evidence>
<evidence type="ECO:0000256" key="2">
    <source>
        <dbReference type="ARBA" id="ARBA00022490"/>
    </source>
</evidence>
<dbReference type="InterPro" id="IPR010963">
    <property type="entry name" value="PHA_synth_I"/>
</dbReference>
<organism evidence="6 7">
    <name type="scientific">Candidatus Dechloromonas phosphorivorans</name>
    <dbReference type="NCBI Taxonomy" id="2899244"/>
    <lineage>
        <taxon>Bacteria</taxon>
        <taxon>Pseudomonadati</taxon>
        <taxon>Pseudomonadota</taxon>
        <taxon>Betaproteobacteria</taxon>
        <taxon>Rhodocyclales</taxon>
        <taxon>Azonexaceae</taxon>
        <taxon>Dechloromonas</taxon>
    </lineage>
</organism>